<name>B9XL25_PEDPL</name>
<feature type="transmembrane region" description="Helical" evidence="1">
    <location>
        <begin position="30"/>
        <end position="54"/>
    </location>
</feature>
<keyword evidence="1" id="KW-0812">Transmembrane</keyword>
<dbReference type="Gene3D" id="3.30.700.10">
    <property type="entry name" value="Glycoprotein, Type 4 Pilin"/>
    <property type="match status" value="1"/>
</dbReference>
<sequence length="307" mass="33519" precursor="true">MKFRHMKKILFTIHARATRAYILGRGRQGFTLIELLVVIAIIAILASLLLPALASARAKAWRIQCTSQMKQLGVGFNLFATDHEDMFPPAGYGTSSGQLAWDSWIHRYIGGNASDADLISGLTSIDACPKVEKCPGDRVAIMAAWANYGQRRTYAMNSVGGNWSTEYQVDTKKQSYPLPPISHGVGIYWQDGGGAGGLPDWEAKGYKTTVVSDPSGTILLVEQPNFQNVVGNIWPCISIGPLGSGDLYQTDPSPGSHNYGNDEYGIHSKRFNYLFHDGHVQALKLEQTVGSGTLANPKGMWTVKQND</sequence>
<proteinExistence type="predicted"/>
<dbReference type="NCBIfam" id="TIGR02532">
    <property type="entry name" value="IV_pilin_GFxxxE"/>
    <property type="match status" value="1"/>
</dbReference>
<organism evidence="2 3">
    <name type="scientific">Pedosphaera parvula (strain Ellin514)</name>
    <dbReference type="NCBI Taxonomy" id="320771"/>
    <lineage>
        <taxon>Bacteria</taxon>
        <taxon>Pseudomonadati</taxon>
        <taxon>Verrucomicrobiota</taxon>
        <taxon>Pedosphaerae</taxon>
        <taxon>Pedosphaerales</taxon>
        <taxon>Pedosphaeraceae</taxon>
        <taxon>Pedosphaera</taxon>
    </lineage>
</organism>
<dbReference type="Pfam" id="PF07963">
    <property type="entry name" value="N_methyl"/>
    <property type="match status" value="1"/>
</dbReference>
<reference evidence="2 3" key="1">
    <citation type="journal article" date="2011" name="J. Bacteriol.">
        <title>Genome sequence of 'Pedosphaera parvula' Ellin514, an aerobic Verrucomicrobial isolate from pasture soil.</title>
        <authorList>
            <person name="Kant R."/>
            <person name="van Passel M.W."/>
            <person name="Sangwan P."/>
            <person name="Palva A."/>
            <person name="Lucas S."/>
            <person name="Copeland A."/>
            <person name="Lapidus A."/>
            <person name="Glavina Del Rio T."/>
            <person name="Dalin E."/>
            <person name="Tice H."/>
            <person name="Bruce D."/>
            <person name="Goodwin L."/>
            <person name="Pitluck S."/>
            <person name="Chertkov O."/>
            <person name="Larimer F.W."/>
            <person name="Land M.L."/>
            <person name="Hauser L."/>
            <person name="Brettin T.S."/>
            <person name="Detter J.C."/>
            <person name="Han S."/>
            <person name="de Vos W.M."/>
            <person name="Janssen P.H."/>
            <person name="Smidt H."/>
        </authorList>
    </citation>
    <scope>NUCLEOTIDE SEQUENCE [LARGE SCALE GENOMIC DNA]</scope>
    <source>
        <strain evidence="2 3">Ellin514</strain>
    </source>
</reference>
<evidence type="ECO:0008006" key="4">
    <source>
        <dbReference type="Google" id="ProtNLM"/>
    </source>
</evidence>
<dbReference type="PANTHER" id="PTHR30093">
    <property type="entry name" value="GENERAL SECRETION PATHWAY PROTEIN G"/>
    <property type="match status" value="1"/>
</dbReference>
<dbReference type="AlphaFoldDB" id="B9XL25"/>
<accession>B9XL25</accession>
<dbReference type="SUPFAM" id="SSF54523">
    <property type="entry name" value="Pili subunits"/>
    <property type="match status" value="1"/>
</dbReference>
<keyword evidence="3" id="KW-1185">Reference proteome</keyword>
<comment type="caution">
    <text evidence="2">The sequence shown here is derived from an EMBL/GenBank/DDBJ whole genome shotgun (WGS) entry which is preliminary data.</text>
</comment>
<gene>
    <name evidence="2" type="ORF">Cflav_PD2363</name>
</gene>
<keyword evidence="1" id="KW-1133">Transmembrane helix</keyword>
<evidence type="ECO:0000313" key="2">
    <source>
        <dbReference type="EMBL" id="EEF59519.1"/>
    </source>
</evidence>
<dbReference type="InterPro" id="IPR012902">
    <property type="entry name" value="N_methyl_site"/>
</dbReference>
<evidence type="ECO:0000313" key="3">
    <source>
        <dbReference type="Proteomes" id="UP000003688"/>
    </source>
</evidence>
<dbReference type="PANTHER" id="PTHR30093:SF2">
    <property type="entry name" value="TYPE II SECRETION SYSTEM PROTEIN H"/>
    <property type="match status" value="1"/>
</dbReference>
<dbReference type="STRING" id="320771.Cflav_PD2363"/>
<protein>
    <recommendedName>
        <fullName evidence="4">Type II secretory pathway pseudopilin PulG-like protein</fullName>
    </recommendedName>
</protein>
<dbReference type="Proteomes" id="UP000003688">
    <property type="component" value="Unassembled WGS sequence"/>
</dbReference>
<dbReference type="PROSITE" id="PS00409">
    <property type="entry name" value="PROKAR_NTER_METHYL"/>
    <property type="match status" value="1"/>
</dbReference>
<dbReference type="EMBL" id="ABOX02000027">
    <property type="protein sequence ID" value="EEF59519.1"/>
    <property type="molecule type" value="Genomic_DNA"/>
</dbReference>
<evidence type="ECO:0000256" key="1">
    <source>
        <dbReference type="SAM" id="Phobius"/>
    </source>
</evidence>
<keyword evidence="1" id="KW-0472">Membrane</keyword>
<dbReference type="InterPro" id="IPR045584">
    <property type="entry name" value="Pilin-like"/>
</dbReference>